<feature type="transmembrane region" description="Helical" evidence="5">
    <location>
        <begin position="118"/>
        <end position="137"/>
    </location>
</feature>
<feature type="transmembrane region" description="Helical" evidence="5">
    <location>
        <begin position="342"/>
        <end position="363"/>
    </location>
</feature>
<feature type="transmembrane region" description="Helical" evidence="5">
    <location>
        <begin position="224"/>
        <end position="242"/>
    </location>
</feature>
<evidence type="ECO:0000256" key="2">
    <source>
        <dbReference type="ARBA" id="ARBA00022692"/>
    </source>
</evidence>
<comment type="subcellular location">
    <subcellularLocation>
        <location evidence="1">Membrane</location>
        <topology evidence="1">Multi-pass membrane protein</topology>
    </subcellularLocation>
</comment>
<name>A0A7C9PN10_9MICO</name>
<evidence type="ECO:0000256" key="1">
    <source>
        <dbReference type="ARBA" id="ARBA00004141"/>
    </source>
</evidence>
<dbReference type="InterPro" id="IPR007016">
    <property type="entry name" value="O-antigen_ligase-rel_domated"/>
</dbReference>
<keyword evidence="4 5" id="KW-0472">Membrane</keyword>
<dbReference type="Pfam" id="PF04932">
    <property type="entry name" value="Wzy_C"/>
    <property type="match status" value="1"/>
</dbReference>
<feature type="transmembrane region" description="Helical" evidence="5">
    <location>
        <begin position="31"/>
        <end position="49"/>
    </location>
</feature>
<dbReference type="GO" id="GO:0016874">
    <property type="term" value="F:ligase activity"/>
    <property type="evidence" value="ECO:0007669"/>
    <property type="project" value="UniProtKB-KW"/>
</dbReference>
<sequence length="435" mass="47315">MIENRAFLRAFAVLAFFTALAGDAWRYSISWYGFAAIAAFVIVVSVILLVRQRHLWRVNQLPYPLLIFVALCALSTAWSDYPGWTALGTLTTISTVTSGIAIAATFSRAEIVRHLGTALKLVLGLSVVFELFVSVVLRAPLLPFWYGYKAGQKLPMLDYWSRDLFLAGGKIQGIVGNSSLLAMVALLGLIVFGIQLASRTVSIAWGIVWLAVAALCVACTRSATIIVAIAVLAVVVIAVLLARRYDSPRGRLTVYGVLALLAGVAALVVARFHTELLALLGKGDNLTGRVGIWTNVIHLAQQRPAFGWGWVSYWVPFIEPFKNLASAGGVRQLHAHNAWLDVWLQLGILGLVVFGCLVVSTLVRSWQLAVDRQRVSFADPGHYTAASLLPLLLLVALLVQSTAESRLLIEYGLLLLTICAVTTKLPIRRSDTVDV</sequence>
<feature type="domain" description="O-antigen ligase-related" evidence="6">
    <location>
        <begin position="210"/>
        <end position="354"/>
    </location>
</feature>
<feature type="transmembrane region" description="Helical" evidence="5">
    <location>
        <begin position="174"/>
        <end position="194"/>
    </location>
</feature>
<evidence type="ECO:0000259" key="6">
    <source>
        <dbReference type="Pfam" id="PF04932"/>
    </source>
</evidence>
<feature type="transmembrane region" description="Helical" evidence="5">
    <location>
        <begin position="254"/>
        <end position="272"/>
    </location>
</feature>
<dbReference type="AlphaFoldDB" id="A0A7C9PN10"/>
<gene>
    <name evidence="7" type="ORF">G3T37_08275</name>
</gene>
<evidence type="ECO:0000313" key="7">
    <source>
        <dbReference type="EMBL" id="NEM91354.1"/>
    </source>
</evidence>
<keyword evidence="7" id="KW-0436">Ligase</keyword>
<dbReference type="RefSeq" id="WP_163473022.1">
    <property type="nucleotide sequence ID" value="NZ_JAAGWZ010000002.1"/>
</dbReference>
<accession>A0A7C9PN10</accession>
<dbReference type="EMBL" id="JAAGWZ010000002">
    <property type="protein sequence ID" value="NEM91354.1"/>
    <property type="molecule type" value="Genomic_DNA"/>
</dbReference>
<feature type="transmembrane region" description="Helical" evidence="5">
    <location>
        <begin position="201"/>
        <end position="218"/>
    </location>
</feature>
<protein>
    <submittedName>
        <fullName evidence="7">O-antigen ligase family protein</fullName>
    </submittedName>
</protein>
<dbReference type="GO" id="GO:0016020">
    <property type="term" value="C:membrane"/>
    <property type="evidence" value="ECO:0007669"/>
    <property type="project" value="UniProtKB-SubCell"/>
</dbReference>
<feature type="transmembrane region" description="Helical" evidence="5">
    <location>
        <begin position="84"/>
        <end position="106"/>
    </location>
</feature>
<comment type="caution">
    <text evidence="7">The sequence shown here is derived from an EMBL/GenBank/DDBJ whole genome shotgun (WGS) entry which is preliminary data.</text>
</comment>
<evidence type="ECO:0000313" key="8">
    <source>
        <dbReference type="Proteomes" id="UP000479756"/>
    </source>
</evidence>
<dbReference type="PANTHER" id="PTHR37422:SF17">
    <property type="entry name" value="O-ANTIGEN LIGASE"/>
    <property type="match status" value="1"/>
</dbReference>
<keyword evidence="8" id="KW-1185">Reference proteome</keyword>
<keyword evidence="2 5" id="KW-0812">Transmembrane</keyword>
<reference evidence="7 8" key="1">
    <citation type="journal article" date="2014" name="Int. J. Syst. Evol. Microbiol.">
        <title>Description of Galbitalea soli gen. nov., sp. nov., and Frondihabitans sucicola sp. nov.</title>
        <authorList>
            <person name="Kim S.J."/>
            <person name="Lim J.M."/>
            <person name="Ahn J.H."/>
            <person name="Weon H.Y."/>
            <person name="Hamada M."/>
            <person name="Suzuki K."/>
            <person name="Ahn T.Y."/>
            <person name="Kwon S.W."/>
        </authorList>
    </citation>
    <scope>NUCLEOTIDE SEQUENCE [LARGE SCALE GENOMIC DNA]</scope>
    <source>
        <strain evidence="7 8">NBRC 108727</strain>
    </source>
</reference>
<proteinExistence type="predicted"/>
<keyword evidence="3 5" id="KW-1133">Transmembrane helix</keyword>
<dbReference type="InterPro" id="IPR051533">
    <property type="entry name" value="WaaL-like"/>
</dbReference>
<feature type="transmembrane region" description="Helical" evidence="5">
    <location>
        <begin position="61"/>
        <end position="78"/>
    </location>
</feature>
<dbReference type="Proteomes" id="UP000479756">
    <property type="component" value="Unassembled WGS sequence"/>
</dbReference>
<evidence type="ECO:0000256" key="3">
    <source>
        <dbReference type="ARBA" id="ARBA00022989"/>
    </source>
</evidence>
<organism evidence="7 8">
    <name type="scientific">Galbitalea soli</name>
    <dbReference type="NCBI Taxonomy" id="1268042"/>
    <lineage>
        <taxon>Bacteria</taxon>
        <taxon>Bacillati</taxon>
        <taxon>Actinomycetota</taxon>
        <taxon>Actinomycetes</taxon>
        <taxon>Micrococcales</taxon>
        <taxon>Microbacteriaceae</taxon>
        <taxon>Galbitalea</taxon>
    </lineage>
</organism>
<evidence type="ECO:0000256" key="5">
    <source>
        <dbReference type="SAM" id="Phobius"/>
    </source>
</evidence>
<dbReference type="PANTHER" id="PTHR37422">
    <property type="entry name" value="TEICHURONIC ACID BIOSYNTHESIS PROTEIN TUAE"/>
    <property type="match status" value="1"/>
</dbReference>
<evidence type="ECO:0000256" key="4">
    <source>
        <dbReference type="ARBA" id="ARBA00023136"/>
    </source>
</evidence>